<accession>A0A317SEE7</accession>
<evidence type="ECO:0000256" key="7">
    <source>
        <dbReference type="ARBA" id="ARBA00023316"/>
    </source>
</evidence>
<evidence type="ECO:0000256" key="6">
    <source>
        <dbReference type="ARBA" id="ARBA00023295"/>
    </source>
</evidence>
<keyword evidence="6" id="KW-0326">Glycosidase</keyword>
<keyword evidence="12" id="KW-1185">Reference proteome</keyword>
<dbReference type="EMBL" id="PYWC01000102">
    <property type="protein sequence ID" value="PWW72558.1"/>
    <property type="molecule type" value="Genomic_DNA"/>
</dbReference>
<dbReference type="GO" id="GO:0009986">
    <property type="term" value="C:cell surface"/>
    <property type="evidence" value="ECO:0007669"/>
    <property type="project" value="TreeGrafter"/>
</dbReference>
<reference evidence="11 12" key="1">
    <citation type="submission" date="2018-03" db="EMBL/GenBank/DDBJ databases">
        <title>Genomes of Pezizomycetes fungi and the evolution of truffles.</title>
        <authorList>
            <person name="Murat C."/>
            <person name="Payen T."/>
            <person name="Noel B."/>
            <person name="Kuo A."/>
            <person name="Martin F.M."/>
        </authorList>
    </citation>
    <scope>NUCLEOTIDE SEQUENCE [LARGE SCALE GENOMIC DNA]</scope>
    <source>
        <strain evidence="11">091103-1</strain>
    </source>
</reference>
<dbReference type="PROSITE" id="PS52008">
    <property type="entry name" value="GH81"/>
    <property type="match status" value="1"/>
</dbReference>
<evidence type="ECO:0000256" key="8">
    <source>
        <dbReference type="ARBA" id="ARBA00023326"/>
    </source>
</evidence>
<evidence type="ECO:0000256" key="5">
    <source>
        <dbReference type="ARBA" id="ARBA00023277"/>
    </source>
</evidence>
<keyword evidence="8" id="KW-0624">Polysaccharide degradation</keyword>
<evidence type="ECO:0000256" key="2">
    <source>
        <dbReference type="ARBA" id="ARBA00010730"/>
    </source>
</evidence>
<keyword evidence="4 11" id="KW-0378">Hydrolase</keyword>
<evidence type="ECO:0000313" key="11">
    <source>
        <dbReference type="EMBL" id="PWW72558.1"/>
    </source>
</evidence>
<evidence type="ECO:0000256" key="4">
    <source>
        <dbReference type="ARBA" id="ARBA00022801"/>
    </source>
</evidence>
<dbReference type="Gene3D" id="1.10.287.1170">
    <property type="entry name" value="glycoside hydrolase family 81 endo-[beta] glucanase"/>
    <property type="match status" value="1"/>
</dbReference>
<dbReference type="GO" id="GO:0052861">
    <property type="term" value="F:endo-1,3(4)-beta-glucanase activity"/>
    <property type="evidence" value="ECO:0007669"/>
    <property type="project" value="InterPro"/>
</dbReference>
<feature type="domain" description="Glycosyl hydrolase family 81 N-terminal" evidence="9">
    <location>
        <begin position="39"/>
        <end position="365"/>
    </location>
</feature>
<dbReference type="AlphaFoldDB" id="A0A317SEE7"/>
<dbReference type="InterPro" id="IPR040720">
    <property type="entry name" value="GH81_C"/>
</dbReference>
<dbReference type="EC" id="3.2.1.39" evidence="3"/>
<comment type="caution">
    <text evidence="11">The sequence shown here is derived from an EMBL/GenBank/DDBJ whole genome shotgun (WGS) entry which is preliminary data.</text>
</comment>
<dbReference type="OrthoDB" id="4473401at2759"/>
<dbReference type="InterPro" id="IPR005200">
    <property type="entry name" value="Endo-beta-glucanase"/>
</dbReference>
<dbReference type="Pfam" id="PF17652">
    <property type="entry name" value="Glyco_hydro81C"/>
    <property type="match status" value="1"/>
</dbReference>
<dbReference type="PANTHER" id="PTHR31983">
    <property type="entry name" value="ENDO-1,3(4)-BETA-GLUCANASE 1"/>
    <property type="match status" value="1"/>
</dbReference>
<sequence length="753" mass="84333">MSDFGSQSSRLDHSESVDLFGEPISTKPPGGQFGSFSEHPIRRSFFPKTSSNEPLSTNKFYSNLFLGDQTEGVWTLPYMIWWNKTGRIPGLSVSHTKQRQFITGPVPSADPYQYYISPIGIASITFSAKEFAEGRSNLSLTNPHSRSVNLNLHANTDKYGPIGHKITFPLVQGMGFVTGRYDQLTPVISSSFGFVGIEALPGPYDGTQKWRLSLSNGRMWLLYVFPADGSELPEFTYDPREGLVGSCEFTGVIQTAKADAEGQKCGLEETTDLAAGVYPATVEMTGGVAGDVGRYKFEYKGWRDEECEGALMYALPHHVASFDGNTARGRTGLKLQSPTKGLMEAVRGNSWTMVEQNLPTNVAWLVTHGRGPNRNATELIERTLLNELKSNIVGETNLNSMYFSGKAICIRPNIPHDVVKKENLTREALGKLTTALDPYVNNRQNPPLVYDETWKGLITSAIKEGQLADFGNGMYNDHHFHYGYFVYTAAVIVRIERSLNKGKSPWLERNGDWVNLLIRDVASPSTLDPYFPEFRSFDWFHGHSWAKGLFDSADGKDQESSSEDMNYGYSQKLWGLVTGDKSMEARADLMLSVMKRSFNQYFLLKNGNRNHPPGFIKNKVTGILFENKVDHTTYFGHIKEYIQGIHMIPITPISPWYRDPVFCREEWETWFSNGRVNKSEGGWNGILQANRAIFDPKGSWDFFTSGDFVEEYLDPGASRSWYLALIAGMCLVFYRTEDVLMLIALLAGLGGAD</sequence>
<protein>
    <recommendedName>
        <fullName evidence="3">glucan endo-1,3-beta-D-glucosidase</fullName>
        <ecNumber evidence="3">3.2.1.39</ecNumber>
    </recommendedName>
</protein>
<dbReference type="Gene3D" id="2.70.98.30">
    <property type="entry name" value="Golgi alpha-mannosidase II, domain 4"/>
    <property type="match status" value="1"/>
</dbReference>
<dbReference type="Pfam" id="PF03639">
    <property type="entry name" value="Glyco_hydro_81"/>
    <property type="match status" value="1"/>
</dbReference>
<dbReference type="GO" id="GO:0000272">
    <property type="term" value="P:polysaccharide catabolic process"/>
    <property type="evidence" value="ECO:0007669"/>
    <property type="project" value="UniProtKB-KW"/>
</dbReference>
<evidence type="ECO:0000259" key="10">
    <source>
        <dbReference type="Pfam" id="PF17652"/>
    </source>
</evidence>
<organism evidence="11 12">
    <name type="scientific">Tuber magnatum</name>
    <name type="common">white Piedmont truffle</name>
    <dbReference type="NCBI Taxonomy" id="42249"/>
    <lineage>
        <taxon>Eukaryota</taxon>
        <taxon>Fungi</taxon>
        <taxon>Dikarya</taxon>
        <taxon>Ascomycota</taxon>
        <taxon>Pezizomycotina</taxon>
        <taxon>Pezizomycetes</taxon>
        <taxon>Pezizales</taxon>
        <taxon>Tuberaceae</taxon>
        <taxon>Tuber</taxon>
    </lineage>
</organism>
<gene>
    <name evidence="11" type="ORF">C7212DRAFT_225259</name>
</gene>
<dbReference type="STRING" id="42249.A0A317SEE7"/>
<comment type="catalytic activity">
    <reaction evidence="1">
        <text>Hydrolysis of (1-&gt;3)-beta-D-glucosidic linkages in (1-&gt;3)-beta-D-glucans.</text>
        <dbReference type="EC" id="3.2.1.39"/>
    </reaction>
</comment>
<dbReference type="GO" id="GO:0042973">
    <property type="term" value="F:glucan endo-1,3-beta-D-glucosidase activity"/>
    <property type="evidence" value="ECO:0007669"/>
    <property type="project" value="UniProtKB-EC"/>
</dbReference>
<evidence type="ECO:0000259" key="9">
    <source>
        <dbReference type="Pfam" id="PF03639"/>
    </source>
</evidence>
<evidence type="ECO:0000313" key="12">
    <source>
        <dbReference type="Proteomes" id="UP000246991"/>
    </source>
</evidence>
<name>A0A317SEE7_9PEZI</name>
<dbReference type="InterPro" id="IPR040451">
    <property type="entry name" value="GH81_N"/>
</dbReference>
<proteinExistence type="inferred from homology"/>
<feature type="domain" description="Glycosyl hydrolase family 81 C-terminal" evidence="10">
    <location>
        <begin position="374"/>
        <end position="723"/>
    </location>
</feature>
<evidence type="ECO:0000256" key="1">
    <source>
        <dbReference type="ARBA" id="ARBA00000382"/>
    </source>
</evidence>
<comment type="similarity">
    <text evidence="2">Belongs to the glycosyl hydrolase 81 family.</text>
</comment>
<dbReference type="Proteomes" id="UP000246991">
    <property type="component" value="Unassembled WGS sequence"/>
</dbReference>
<dbReference type="PANTHER" id="PTHR31983:SF0">
    <property type="entry name" value="GLUCAN ENDO-1,3-BETA-D-GLUCOSIDASE 2"/>
    <property type="match status" value="1"/>
</dbReference>
<keyword evidence="5" id="KW-0119">Carbohydrate metabolism</keyword>
<keyword evidence="7" id="KW-0961">Cell wall biogenesis/degradation</keyword>
<evidence type="ECO:0000256" key="3">
    <source>
        <dbReference type="ARBA" id="ARBA00012780"/>
    </source>
</evidence>
<dbReference type="GO" id="GO:0071555">
    <property type="term" value="P:cell wall organization"/>
    <property type="evidence" value="ECO:0007669"/>
    <property type="project" value="UniProtKB-KW"/>
</dbReference>